<evidence type="ECO:0000313" key="3">
    <source>
        <dbReference type="Proteomes" id="UP001482513"/>
    </source>
</evidence>
<keyword evidence="3" id="KW-1185">Reference proteome</keyword>
<dbReference type="EMBL" id="JAMPKX010000026">
    <property type="protein sequence ID" value="MEP0950292.1"/>
    <property type="molecule type" value="Genomic_DNA"/>
</dbReference>
<sequence>MFTFPVGLFTETAPWDFDRIATDLWIDASANLFDAVSGGNAAAADAPVLRIGDKSGNGRDLKHRGTSGNAGTRKAAAVNGRDIVRLDGTDDGYSLDADLALVDHTILMAFRPAATITAASVGQCLLSGGVGGSSSAELILFTGAVTGNIPTERLSHLILQDIGAGLNVFGYAKTDADISGPNQFSLVWDNSAQTFAGTLNGNDDFGTVSAAGGFAPNRRPNVLRHVGFRGFNNAAFAAIDLMELVVVAGVLSTDDLLRGQGRLAHKWGMTAGLPSGHPYKATAPMV</sequence>
<comment type="caution">
    <text evidence="2">The sequence shown here is derived from an EMBL/GenBank/DDBJ whole genome shotgun (WGS) entry which is preliminary data.</text>
</comment>
<reference evidence="2 3" key="1">
    <citation type="submission" date="2022-04" db="EMBL/GenBank/DDBJ databases">
        <title>Positive selection, recombination, and allopatry shape intraspecific diversity of widespread and dominant cyanobacteria.</title>
        <authorList>
            <person name="Wei J."/>
            <person name="Shu W."/>
            <person name="Hu C."/>
        </authorList>
    </citation>
    <scope>NUCLEOTIDE SEQUENCE [LARGE SCALE GENOMIC DNA]</scope>
    <source>
        <strain evidence="2 3">DQ-A4</strain>
    </source>
</reference>
<accession>A0ABV0KC21</accession>
<protein>
    <submittedName>
        <fullName evidence="2">Uncharacterized protein</fullName>
    </submittedName>
</protein>
<organism evidence="2 3">
    <name type="scientific">Leptolyngbya subtilissima DQ-A4</name>
    <dbReference type="NCBI Taxonomy" id="2933933"/>
    <lineage>
        <taxon>Bacteria</taxon>
        <taxon>Bacillati</taxon>
        <taxon>Cyanobacteriota</taxon>
        <taxon>Cyanophyceae</taxon>
        <taxon>Leptolyngbyales</taxon>
        <taxon>Leptolyngbyaceae</taxon>
        <taxon>Leptolyngbya group</taxon>
        <taxon>Leptolyngbya</taxon>
    </lineage>
</organism>
<gene>
    <name evidence="2" type="ORF">NC992_25725</name>
</gene>
<name>A0ABV0KC21_9CYAN</name>
<proteinExistence type="predicted"/>
<evidence type="ECO:0000313" key="2">
    <source>
        <dbReference type="EMBL" id="MEP0950292.1"/>
    </source>
</evidence>
<feature type="region of interest" description="Disordered" evidence="1">
    <location>
        <begin position="54"/>
        <end position="74"/>
    </location>
</feature>
<evidence type="ECO:0000256" key="1">
    <source>
        <dbReference type="SAM" id="MobiDB-lite"/>
    </source>
</evidence>
<dbReference type="RefSeq" id="WP_190697358.1">
    <property type="nucleotide sequence ID" value="NZ_JAMPKX010000026.1"/>
</dbReference>
<dbReference type="Proteomes" id="UP001482513">
    <property type="component" value="Unassembled WGS sequence"/>
</dbReference>